<evidence type="ECO:0000256" key="3">
    <source>
        <dbReference type="SAM" id="Phobius"/>
    </source>
</evidence>
<dbReference type="PANTHER" id="PTHR43039">
    <property type="entry name" value="ESTERASE-RELATED"/>
    <property type="match status" value="1"/>
</dbReference>
<dbReference type="SUPFAM" id="SSF53474">
    <property type="entry name" value="alpha/beta-Hydrolases"/>
    <property type="match status" value="1"/>
</dbReference>
<dbReference type="eggNOG" id="ENOG502SA35">
    <property type="taxonomic scope" value="Eukaryota"/>
</dbReference>
<comment type="similarity">
    <text evidence="1">Belongs to the AB hydrolase superfamily.</text>
</comment>
<gene>
    <name evidence="6" type="ORF">SDRG_03946</name>
</gene>
<proteinExistence type="inferred from homology"/>
<dbReference type="InterPro" id="IPR000073">
    <property type="entry name" value="AB_hydrolase_1"/>
</dbReference>
<dbReference type="Pfam" id="PF00561">
    <property type="entry name" value="Abhydrolase_1"/>
    <property type="match status" value="1"/>
</dbReference>
<accession>T0S275</accession>
<dbReference type="EMBL" id="JH767140">
    <property type="protein sequence ID" value="EQC38993.1"/>
    <property type="molecule type" value="Genomic_DNA"/>
</dbReference>
<dbReference type="Gene3D" id="3.40.50.1820">
    <property type="entry name" value="alpha/beta hydrolase"/>
    <property type="match status" value="1"/>
</dbReference>
<dbReference type="Proteomes" id="UP000030762">
    <property type="component" value="Unassembled WGS sequence"/>
</dbReference>
<dbReference type="OrthoDB" id="425534at2759"/>
<evidence type="ECO:0000313" key="6">
    <source>
        <dbReference type="EMBL" id="EQC38993.1"/>
    </source>
</evidence>
<dbReference type="GeneID" id="19944673"/>
<protein>
    <recommendedName>
        <fullName evidence="5">AB hydrolase-1 domain-containing protein</fullName>
    </recommendedName>
</protein>
<keyword evidence="4" id="KW-0732">Signal</keyword>
<keyword evidence="7" id="KW-1185">Reference proteome</keyword>
<feature type="chain" id="PRO_5004584305" description="AB hydrolase-1 domain-containing protein" evidence="4">
    <location>
        <begin position="17"/>
        <end position="683"/>
    </location>
</feature>
<feature type="signal peptide" evidence="4">
    <location>
        <begin position="1"/>
        <end position="16"/>
    </location>
</feature>
<feature type="compositionally biased region" description="Polar residues" evidence="2">
    <location>
        <begin position="602"/>
        <end position="611"/>
    </location>
</feature>
<dbReference type="InterPro" id="IPR029058">
    <property type="entry name" value="AB_hydrolase_fold"/>
</dbReference>
<dbReference type="VEuPathDB" id="FungiDB:SDRG_03946"/>
<organism evidence="6 7">
    <name type="scientific">Saprolegnia diclina (strain VS20)</name>
    <dbReference type="NCBI Taxonomy" id="1156394"/>
    <lineage>
        <taxon>Eukaryota</taxon>
        <taxon>Sar</taxon>
        <taxon>Stramenopiles</taxon>
        <taxon>Oomycota</taxon>
        <taxon>Saprolegniomycetes</taxon>
        <taxon>Saprolegniales</taxon>
        <taxon>Saprolegniaceae</taxon>
        <taxon>Saprolegnia</taxon>
    </lineage>
</organism>
<feature type="domain" description="AB hydrolase-1" evidence="5">
    <location>
        <begin position="128"/>
        <end position="334"/>
    </location>
</feature>
<dbReference type="STRING" id="1156394.T0S275"/>
<evidence type="ECO:0000256" key="2">
    <source>
        <dbReference type="SAM" id="MobiDB-lite"/>
    </source>
</evidence>
<dbReference type="OMA" id="DPNCINE"/>
<feature type="compositionally biased region" description="Low complexity" evidence="2">
    <location>
        <begin position="619"/>
        <end position="631"/>
    </location>
</feature>
<evidence type="ECO:0000313" key="7">
    <source>
        <dbReference type="Proteomes" id="UP000030762"/>
    </source>
</evidence>
<dbReference type="RefSeq" id="XP_008607817.1">
    <property type="nucleotide sequence ID" value="XM_008609595.1"/>
</dbReference>
<keyword evidence="3" id="KW-0812">Transmembrane</keyword>
<sequence length="683" mass="72925">MLRITLLAFVASTALAAEPIKINGWYSCNAKTFATPVPDTSVTADLPAFSTSAFSADTNVLRSVLRPIDATSIQSLAFASTSASSATTECAEFTLPLCYEGACNTAGSIPVFVKRMRATKRTSSTKALWFLQGGPGASSVAMESLMTLLYSMLNGAVDVYTMDHRGTGRSYKLTCSASQIETSGSPTKGQVLNSVLSTCIKDINIQIGANDTKALRSFSTTSAAMDLSTLISATENANTFVYGVSYGTYLVERLMQLENANIKGYILDGIVANSGSKENKLTVFNDWDKEVDEAAQTFVDLCKTDTYCSSKFPTLDLRTTMVTMYSTMDRNPKSSKCAMALSSSSSTPSAVLRSLFSDLLQSQSLRALIPALVYRFNRCNQADILAIANFATQVQNMGNTQDESDGFESTMLYNLIVVSELWRTPTESYDTLKQTFTNTLIGSNIASLVTTYCIASGGSDPNCINERSPSNSYKWQYPRDTYYDVPITIPKGTSVLLLSGLLDPQTTARGARNQYDSFIGSAKRLVEFNYSAHGTIVNTPVTKLGGAPCAAQLVGSFVTVDGDVTALDTSCLAAVAPMSFQIKSSLAQTLMATSDIYDGTPTKQYKPSSTAPPADKVSDGSATTATDDASAGVSSGYRTAAIVGFVLAALLAIGMVIVVRRQRKQAAATTSIYVEPIEHSSAP</sequence>
<dbReference type="InParanoid" id="T0S275"/>
<evidence type="ECO:0000256" key="4">
    <source>
        <dbReference type="SAM" id="SignalP"/>
    </source>
</evidence>
<evidence type="ECO:0000259" key="5">
    <source>
        <dbReference type="Pfam" id="PF00561"/>
    </source>
</evidence>
<evidence type="ECO:0000256" key="1">
    <source>
        <dbReference type="ARBA" id="ARBA00008645"/>
    </source>
</evidence>
<keyword evidence="3" id="KW-1133">Transmembrane helix</keyword>
<feature type="transmembrane region" description="Helical" evidence="3">
    <location>
        <begin position="640"/>
        <end position="659"/>
    </location>
</feature>
<feature type="region of interest" description="Disordered" evidence="2">
    <location>
        <begin position="602"/>
        <end position="631"/>
    </location>
</feature>
<keyword evidence="3" id="KW-0472">Membrane</keyword>
<dbReference type="AlphaFoldDB" id="T0S275"/>
<reference evidence="6 7" key="1">
    <citation type="submission" date="2012-04" db="EMBL/GenBank/DDBJ databases">
        <title>The Genome Sequence of Saprolegnia declina VS20.</title>
        <authorList>
            <consortium name="The Broad Institute Genome Sequencing Platform"/>
            <person name="Russ C."/>
            <person name="Nusbaum C."/>
            <person name="Tyler B."/>
            <person name="van West P."/>
            <person name="Dieguez-Uribeondo J."/>
            <person name="de Bruijn I."/>
            <person name="Tripathy S."/>
            <person name="Jiang R."/>
            <person name="Young S.K."/>
            <person name="Zeng Q."/>
            <person name="Gargeya S."/>
            <person name="Fitzgerald M."/>
            <person name="Haas B."/>
            <person name="Abouelleil A."/>
            <person name="Alvarado L."/>
            <person name="Arachchi H.M."/>
            <person name="Berlin A."/>
            <person name="Chapman S.B."/>
            <person name="Goldberg J."/>
            <person name="Griggs A."/>
            <person name="Gujja S."/>
            <person name="Hansen M."/>
            <person name="Howarth C."/>
            <person name="Imamovic A."/>
            <person name="Larimer J."/>
            <person name="McCowen C."/>
            <person name="Montmayeur A."/>
            <person name="Murphy C."/>
            <person name="Neiman D."/>
            <person name="Pearson M."/>
            <person name="Priest M."/>
            <person name="Roberts A."/>
            <person name="Saif S."/>
            <person name="Shea T."/>
            <person name="Sisk P."/>
            <person name="Sykes S."/>
            <person name="Wortman J."/>
            <person name="Nusbaum C."/>
            <person name="Birren B."/>
        </authorList>
    </citation>
    <scope>NUCLEOTIDE SEQUENCE [LARGE SCALE GENOMIC DNA]</scope>
    <source>
        <strain evidence="6 7">VS20</strain>
    </source>
</reference>
<name>T0S275_SAPDV</name>